<evidence type="ECO:0000256" key="1">
    <source>
        <dbReference type="SAM" id="SignalP"/>
    </source>
</evidence>
<keyword evidence="1" id="KW-0732">Signal</keyword>
<dbReference type="Proteomes" id="UP000325211">
    <property type="component" value="Chromosome"/>
</dbReference>
<accession>A0A5P2CZ57</accession>
<name>A0A5P2CZ57_STRVZ</name>
<proteinExistence type="predicted"/>
<gene>
    <name evidence="2" type="ORF">DEJ50_07870</name>
</gene>
<evidence type="ECO:0000313" key="2">
    <source>
        <dbReference type="EMBL" id="QES47743.1"/>
    </source>
</evidence>
<dbReference type="AlphaFoldDB" id="A0A5P2CZ57"/>
<evidence type="ECO:0000313" key="3">
    <source>
        <dbReference type="Proteomes" id="UP000325211"/>
    </source>
</evidence>
<dbReference type="RefSeq" id="WP_150206863.1">
    <property type="nucleotide sequence ID" value="NZ_CP029190.1"/>
</dbReference>
<evidence type="ECO:0008006" key="4">
    <source>
        <dbReference type="Google" id="ProtNLM"/>
    </source>
</evidence>
<feature type="signal peptide" evidence="1">
    <location>
        <begin position="1"/>
        <end position="34"/>
    </location>
</feature>
<organism evidence="2 3">
    <name type="scientific">Streptomyces venezuelae</name>
    <dbReference type="NCBI Taxonomy" id="54571"/>
    <lineage>
        <taxon>Bacteria</taxon>
        <taxon>Bacillati</taxon>
        <taxon>Actinomycetota</taxon>
        <taxon>Actinomycetes</taxon>
        <taxon>Kitasatosporales</taxon>
        <taxon>Streptomycetaceae</taxon>
        <taxon>Streptomyces</taxon>
    </lineage>
</organism>
<sequence>MTVSVNVRRLVAGAASAGLLAGASVLSVAATANAAPAPSAVTLAVTGDRDHRHDRWDRNERCNWVKGHWKWKWHQGTWHHGYQDHHGKWHDGWWGKGYWKQHWVPGHWNCHDKW</sequence>
<dbReference type="EMBL" id="CP029190">
    <property type="protein sequence ID" value="QES47743.1"/>
    <property type="molecule type" value="Genomic_DNA"/>
</dbReference>
<feature type="chain" id="PRO_5025047201" description="BcpO-related WXXGXW repeat protein" evidence="1">
    <location>
        <begin position="35"/>
        <end position="114"/>
    </location>
</feature>
<protein>
    <recommendedName>
        <fullName evidence="4">BcpO-related WXXGXW repeat protein</fullName>
    </recommendedName>
</protein>
<reference evidence="2 3" key="1">
    <citation type="submission" date="2018-05" db="EMBL/GenBank/DDBJ databases">
        <title>Streptomyces venezuelae.</title>
        <authorList>
            <person name="Kim W."/>
            <person name="Lee N."/>
            <person name="Cho B.-K."/>
        </authorList>
    </citation>
    <scope>NUCLEOTIDE SEQUENCE [LARGE SCALE GENOMIC DNA]</scope>
    <source>
        <strain evidence="2 3">ATCC 21782</strain>
    </source>
</reference>